<dbReference type="PANTHER" id="PTHR37944">
    <property type="entry name" value="PORIN B"/>
    <property type="match status" value="1"/>
</dbReference>
<dbReference type="GO" id="GO:0008643">
    <property type="term" value="P:carbohydrate transport"/>
    <property type="evidence" value="ECO:0007669"/>
    <property type="project" value="InterPro"/>
</dbReference>
<feature type="signal peptide" evidence="2">
    <location>
        <begin position="1"/>
        <end position="23"/>
    </location>
</feature>
<keyword evidence="2" id="KW-0732">Signal</keyword>
<dbReference type="AlphaFoldDB" id="A0A916TXF5"/>
<accession>A0A916TXF5</accession>
<dbReference type="InterPro" id="IPR007049">
    <property type="entry name" value="Carb-sel_porin_OprB"/>
</dbReference>
<dbReference type="RefSeq" id="WP_188607606.1">
    <property type="nucleotide sequence ID" value="NZ_BMGG01000001.1"/>
</dbReference>
<evidence type="ECO:0000256" key="2">
    <source>
        <dbReference type="RuleBase" id="RU363072"/>
    </source>
</evidence>
<reference evidence="3" key="1">
    <citation type="journal article" date="2014" name="Int. J. Syst. Evol. Microbiol.">
        <title>Complete genome sequence of Corynebacterium casei LMG S-19264T (=DSM 44701T), isolated from a smear-ripened cheese.</title>
        <authorList>
            <consortium name="US DOE Joint Genome Institute (JGI-PGF)"/>
            <person name="Walter F."/>
            <person name="Albersmeier A."/>
            <person name="Kalinowski J."/>
            <person name="Ruckert C."/>
        </authorList>
    </citation>
    <scope>NUCLEOTIDE SEQUENCE</scope>
    <source>
        <strain evidence="3">CGMCC 1.12919</strain>
    </source>
</reference>
<protein>
    <submittedName>
        <fullName evidence="3">Porin B</fullName>
    </submittedName>
</protein>
<dbReference type="GO" id="GO:0016020">
    <property type="term" value="C:membrane"/>
    <property type="evidence" value="ECO:0007669"/>
    <property type="project" value="InterPro"/>
</dbReference>
<dbReference type="PANTHER" id="PTHR37944:SF1">
    <property type="entry name" value="PORIN B"/>
    <property type="match status" value="1"/>
</dbReference>
<gene>
    <name evidence="3" type="primary">oprB</name>
    <name evidence="3" type="ORF">GCM10010994_05950</name>
</gene>
<evidence type="ECO:0000256" key="1">
    <source>
        <dbReference type="ARBA" id="ARBA00008769"/>
    </source>
</evidence>
<evidence type="ECO:0000313" key="4">
    <source>
        <dbReference type="Proteomes" id="UP000637002"/>
    </source>
</evidence>
<reference evidence="3" key="2">
    <citation type="submission" date="2020-09" db="EMBL/GenBank/DDBJ databases">
        <authorList>
            <person name="Sun Q."/>
            <person name="Zhou Y."/>
        </authorList>
    </citation>
    <scope>NUCLEOTIDE SEQUENCE</scope>
    <source>
        <strain evidence="3">CGMCC 1.12919</strain>
    </source>
</reference>
<feature type="chain" id="PRO_5038156666" evidence="2">
    <location>
        <begin position="24"/>
        <end position="426"/>
    </location>
</feature>
<comment type="similarity">
    <text evidence="1 2">Belongs to the OprB family.</text>
</comment>
<dbReference type="GO" id="GO:0015288">
    <property type="term" value="F:porin activity"/>
    <property type="evidence" value="ECO:0007669"/>
    <property type="project" value="InterPro"/>
</dbReference>
<organism evidence="3 4">
    <name type="scientific">Chelatococcus reniformis</name>
    <dbReference type="NCBI Taxonomy" id="1494448"/>
    <lineage>
        <taxon>Bacteria</taxon>
        <taxon>Pseudomonadati</taxon>
        <taxon>Pseudomonadota</taxon>
        <taxon>Alphaproteobacteria</taxon>
        <taxon>Hyphomicrobiales</taxon>
        <taxon>Chelatococcaceae</taxon>
        <taxon>Chelatococcus</taxon>
    </lineage>
</organism>
<dbReference type="EMBL" id="BMGG01000001">
    <property type="protein sequence ID" value="GGC49581.1"/>
    <property type="molecule type" value="Genomic_DNA"/>
</dbReference>
<keyword evidence="4" id="KW-1185">Reference proteome</keyword>
<dbReference type="Gene3D" id="2.40.160.180">
    <property type="entry name" value="Carbohydrate-selective porin OprB"/>
    <property type="match status" value="1"/>
</dbReference>
<proteinExistence type="inferred from homology"/>
<dbReference type="InterPro" id="IPR038673">
    <property type="entry name" value="OprB_sf"/>
</dbReference>
<comment type="caution">
    <text evidence="3">The sequence shown here is derived from an EMBL/GenBank/DDBJ whole genome shotgun (WGS) entry which is preliminary data.</text>
</comment>
<name>A0A916TXF5_9HYPH</name>
<dbReference type="InterPro" id="IPR052932">
    <property type="entry name" value="OprB_Porin"/>
</dbReference>
<dbReference type="Pfam" id="PF04966">
    <property type="entry name" value="OprB"/>
    <property type="match status" value="1"/>
</dbReference>
<evidence type="ECO:0000313" key="3">
    <source>
        <dbReference type="EMBL" id="GGC49581.1"/>
    </source>
</evidence>
<sequence>MLRLILAIAAASAAALASASAHAESPTQLLGDWGGLRSAWAQRGVEFQIGYTEEGAGNVSGGDHRYVRGAGQLALGTTLDFGRLFGIAGGTLQVTLTNRNGRNLASDAGLDTLQLVQEVYGRGNIWRLTQMWYEQQLLGGAVSWKLGRMTIGEDFAAFSCDFQNLTFCGATPGNLVGNYWYNWPVSQWGTRLRVGSAEAYVQVGAYQVDPKNIAEDHGFFLGGSGTTGALMPAEIVWQPTFNGLAGSYSATVWYDSSHADDVYYNRVGLPLALAGGPPLLRQGRYGISFHVLQQVLRTSADDPKRGLSAFVNFTQTDRRTSQIDNQVAFGLIYTGVFDSRPRDVIAVALGRTQVNSRYAQTEAFTNLRQPGSVQVQRAEYVLEAYYNVEVTGGLELRPNVQLIRYPGGVTSAKDAVVLGIKAVVNL</sequence>
<dbReference type="Proteomes" id="UP000637002">
    <property type="component" value="Unassembled WGS sequence"/>
</dbReference>